<dbReference type="CDD" id="cd04221">
    <property type="entry name" value="MauL"/>
    <property type="match status" value="1"/>
</dbReference>
<dbReference type="Proteomes" id="UP001501169">
    <property type="component" value="Unassembled WGS sequence"/>
</dbReference>
<keyword evidence="2" id="KW-1185">Reference proteome</keyword>
<reference evidence="1 2" key="1">
    <citation type="journal article" date="2019" name="Int. J. Syst. Evol. Microbiol.">
        <title>The Global Catalogue of Microorganisms (GCM) 10K type strain sequencing project: providing services to taxonomists for standard genome sequencing and annotation.</title>
        <authorList>
            <consortium name="The Broad Institute Genomics Platform"/>
            <consortium name="The Broad Institute Genome Sequencing Center for Infectious Disease"/>
            <person name="Wu L."/>
            <person name="Ma J."/>
        </authorList>
    </citation>
    <scope>NUCLEOTIDE SEQUENCE [LARGE SCALE GENOMIC DNA]</scope>
    <source>
        <strain evidence="1 2">JCM 14331</strain>
    </source>
</reference>
<dbReference type="RefSeq" id="WP_134052608.1">
    <property type="nucleotide sequence ID" value="NZ_BAAAEO010000002.1"/>
</dbReference>
<organism evidence="1 2">
    <name type="scientific">Rheinheimera aquimaris</name>
    <dbReference type="NCBI Taxonomy" id="412437"/>
    <lineage>
        <taxon>Bacteria</taxon>
        <taxon>Pseudomonadati</taxon>
        <taxon>Pseudomonadota</taxon>
        <taxon>Gammaproteobacteria</taxon>
        <taxon>Chromatiales</taxon>
        <taxon>Chromatiaceae</taxon>
        <taxon>Rheinheimera</taxon>
    </lineage>
</organism>
<protein>
    <submittedName>
        <fullName evidence="1">Methylamine utilization protein</fullName>
    </submittedName>
</protein>
<comment type="caution">
    <text evidence="1">The sequence shown here is derived from an EMBL/GenBank/DDBJ whole genome shotgun (WGS) entry which is preliminary data.</text>
</comment>
<evidence type="ECO:0000313" key="1">
    <source>
        <dbReference type="EMBL" id="GAA0548550.1"/>
    </source>
</evidence>
<evidence type="ECO:0000313" key="2">
    <source>
        <dbReference type="Proteomes" id="UP001501169"/>
    </source>
</evidence>
<dbReference type="Gene3D" id="2.60.40.420">
    <property type="entry name" value="Cupredoxins - blue copper proteins"/>
    <property type="match status" value="1"/>
</dbReference>
<accession>A0ABN1DP19</accession>
<dbReference type="EMBL" id="BAAAEO010000002">
    <property type="protein sequence ID" value="GAA0548550.1"/>
    <property type="molecule type" value="Genomic_DNA"/>
</dbReference>
<dbReference type="SUPFAM" id="SSF49503">
    <property type="entry name" value="Cupredoxins"/>
    <property type="match status" value="1"/>
</dbReference>
<name>A0ABN1DP19_9GAMM</name>
<gene>
    <name evidence="1" type="ORF">GCM10009098_15200</name>
</gene>
<proteinExistence type="predicted"/>
<dbReference type="SUPFAM" id="SSF117074">
    <property type="entry name" value="Hypothetical protein PA1324"/>
    <property type="match status" value="1"/>
</dbReference>
<dbReference type="InterPro" id="IPR034242">
    <property type="entry name" value="MauL"/>
</dbReference>
<dbReference type="InterPro" id="IPR008972">
    <property type="entry name" value="Cupredoxin"/>
</dbReference>
<sequence length="212" mass="23623">MQHYLVNLIVSLTLLLGLTSPLFANTLSIRITDEMQQAVADTVVELIPGNSDLPRPSTAGSIAQQNLTFVPFVSAYTAGTYIEFPNRDKTRHHVYSFSPAKTFEIELYAGKPEAPVLFDKPGIVSIGCNIHDYMQAYVYIGESPFLAISDSEGKVHFDGLTDDTYQLKLWHPWQKKDHDSLSLVLDHDTSIDLTLAVEQKQKPKAPKRGFGN</sequence>